<proteinExistence type="inferred from homology"/>
<sequence length="414" mass="45281">MPSLIITGHPSVGKTTFSSILSSRALSHPSISKVVHITESSACHLPKSECYANSHAEKETRAALKSAFDSAVTNSTGGDSSTLVILDSLNYIKGYRYELYCISKAAGERHGVVWIQGSKTDEERRLGTSTSDSLAKKWNHERLHATEEGGDYYQEQIMDELVARYEPPDERNRWENPLYKVDVSVLVPWDINGTLNQTKSDASSEVTQQMQEVKLDKEPTKVVKSASGFKRNKKVKLKTTESSALSQSTVLAAAVETPSVVPSGPISMAARNLSTNTSTSASSATTQNTIEDTINSILSSFLSIQPLKEGMSTANHASAESDVLNVVDSVTQRVNVDILRVQKLKSGTGCDRITICIGAKDITIKVGKQLKNTELRDMRTQFLKWTATHPGGSKEEEIMENYAKYIETVVGKDS</sequence>
<gene>
    <name evidence="4" type="ORF">ACHAWO_004669</name>
</gene>
<dbReference type="Pfam" id="PF08433">
    <property type="entry name" value="KTI12"/>
    <property type="match status" value="2"/>
</dbReference>
<dbReference type="PANTHER" id="PTHR12435">
    <property type="match status" value="1"/>
</dbReference>
<accession>A0ABD3NW43</accession>
<dbReference type="EMBL" id="JALLPJ020000926">
    <property type="protein sequence ID" value="KAL3779618.1"/>
    <property type="molecule type" value="Genomic_DNA"/>
</dbReference>
<evidence type="ECO:0000313" key="4">
    <source>
        <dbReference type="EMBL" id="KAL3779618.1"/>
    </source>
</evidence>
<name>A0ABD3NW43_9STRA</name>
<comment type="caution">
    <text evidence="4">The sequence shown here is derived from an EMBL/GenBank/DDBJ whole genome shotgun (WGS) entry which is preliminary data.</text>
</comment>
<comment type="similarity">
    <text evidence="3">Belongs to the KTI12 family.</text>
</comment>
<evidence type="ECO:0000256" key="2">
    <source>
        <dbReference type="ARBA" id="ARBA00022840"/>
    </source>
</evidence>
<evidence type="ECO:0008006" key="6">
    <source>
        <dbReference type="Google" id="ProtNLM"/>
    </source>
</evidence>
<dbReference type="InterPro" id="IPR027417">
    <property type="entry name" value="P-loop_NTPase"/>
</dbReference>
<dbReference type="Gene3D" id="3.40.50.300">
    <property type="entry name" value="P-loop containing nucleotide triphosphate hydrolases"/>
    <property type="match status" value="1"/>
</dbReference>
<evidence type="ECO:0000256" key="3">
    <source>
        <dbReference type="ARBA" id="ARBA00025768"/>
    </source>
</evidence>
<reference evidence="4 5" key="1">
    <citation type="submission" date="2024-10" db="EMBL/GenBank/DDBJ databases">
        <title>Updated reference genomes for cyclostephanoid diatoms.</title>
        <authorList>
            <person name="Roberts W.R."/>
            <person name="Alverson A.J."/>
        </authorList>
    </citation>
    <scope>NUCLEOTIDE SEQUENCE [LARGE SCALE GENOMIC DNA]</scope>
    <source>
        <strain evidence="4 5">AJA010-31</strain>
    </source>
</reference>
<dbReference type="InterPro" id="IPR013641">
    <property type="entry name" value="KTI12/PSTK"/>
</dbReference>
<evidence type="ECO:0000256" key="1">
    <source>
        <dbReference type="ARBA" id="ARBA00022741"/>
    </source>
</evidence>
<protein>
    <recommendedName>
        <fullName evidence="6">Protein KTI12</fullName>
    </recommendedName>
</protein>
<dbReference type="GO" id="GO:0005524">
    <property type="term" value="F:ATP binding"/>
    <property type="evidence" value="ECO:0007669"/>
    <property type="project" value="UniProtKB-KW"/>
</dbReference>
<dbReference type="AlphaFoldDB" id="A0ABD3NW43"/>
<evidence type="ECO:0000313" key="5">
    <source>
        <dbReference type="Proteomes" id="UP001530400"/>
    </source>
</evidence>
<keyword evidence="2" id="KW-0067">ATP-binding</keyword>
<dbReference type="Proteomes" id="UP001530400">
    <property type="component" value="Unassembled WGS sequence"/>
</dbReference>
<keyword evidence="5" id="KW-1185">Reference proteome</keyword>
<organism evidence="4 5">
    <name type="scientific">Cyclotella atomus</name>
    <dbReference type="NCBI Taxonomy" id="382360"/>
    <lineage>
        <taxon>Eukaryota</taxon>
        <taxon>Sar</taxon>
        <taxon>Stramenopiles</taxon>
        <taxon>Ochrophyta</taxon>
        <taxon>Bacillariophyta</taxon>
        <taxon>Coscinodiscophyceae</taxon>
        <taxon>Thalassiosirophycidae</taxon>
        <taxon>Stephanodiscales</taxon>
        <taxon>Stephanodiscaceae</taxon>
        <taxon>Cyclotella</taxon>
    </lineage>
</organism>
<keyword evidence="1" id="KW-0547">Nucleotide-binding</keyword>
<dbReference type="SUPFAM" id="SSF52540">
    <property type="entry name" value="P-loop containing nucleoside triphosphate hydrolases"/>
    <property type="match status" value="1"/>
</dbReference>